<dbReference type="EMBL" id="CP030926">
    <property type="protein sequence ID" value="AXN41821.1"/>
    <property type="molecule type" value="Genomic_DNA"/>
</dbReference>
<sequence>MDAYYASPSASFHDNTIARRFYQQRLNHLKFTPYPKDGLVTFGASGTNKCDREIIYKNAKVKAEKSDDLPSRGRQRRLGSAVIEYFQLDLIHMKKRLGDKAIFTVAETESGEFAFEDAAQLRKVFEHNGVKFAITAKPDGILDYDNKQLLFEYKTKATGIIEMNGKLDYSGAQDDHLQQVTAESLLFGIREGLIVYESTQKPSWFSDEDKKNVPKTRKTWRDGSPISDLRAEYFYITDDMQTKLLDGLAKQAALVYNGEVPEITFDMTQKCGFCPFTKHCKATLSDAEKAKLREIDSKMALSNMAYKYQHNNLVEYLKGVREGDEGEAI</sequence>
<dbReference type="Gene3D" id="3.90.320.10">
    <property type="match status" value="1"/>
</dbReference>
<accession>A0ABM6XT19</accession>
<evidence type="ECO:0008006" key="3">
    <source>
        <dbReference type="Google" id="ProtNLM"/>
    </source>
</evidence>
<keyword evidence="2" id="KW-1185">Reference proteome</keyword>
<gene>
    <name evidence="1" type="ORF">DTO10_16605</name>
</gene>
<dbReference type="Proteomes" id="UP000260457">
    <property type="component" value="Chromosome"/>
</dbReference>
<name>A0ABM6XT19_9BACI</name>
<protein>
    <recommendedName>
        <fullName evidence="3">PD-(D/E)XK endonuclease-like domain-containing protein</fullName>
    </recommendedName>
</protein>
<evidence type="ECO:0000313" key="1">
    <source>
        <dbReference type="EMBL" id="AXN41821.1"/>
    </source>
</evidence>
<organism evidence="1 2">
    <name type="scientific">Peribacillus butanolivorans</name>
    <dbReference type="NCBI Taxonomy" id="421767"/>
    <lineage>
        <taxon>Bacteria</taxon>
        <taxon>Bacillati</taxon>
        <taxon>Bacillota</taxon>
        <taxon>Bacilli</taxon>
        <taxon>Bacillales</taxon>
        <taxon>Bacillaceae</taxon>
        <taxon>Peribacillus</taxon>
    </lineage>
</organism>
<proteinExistence type="predicted"/>
<evidence type="ECO:0000313" key="2">
    <source>
        <dbReference type="Proteomes" id="UP000260457"/>
    </source>
</evidence>
<dbReference type="InterPro" id="IPR011604">
    <property type="entry name" value="PDDEXK-like_dom_sf"/>
</dbReference>
<reference evidence="1 2" key="1">
    <citation type="submission" date="2018-07" db="EMBL/GenBank/DDBJ databases">
        <title>The molecular basis for the intramolecular migration of carboxyl group in the catabolism of para-hydroxybenzoate via gentisate.</title>
        <authorList>
            <person name="Zhao H."/>
            <person name="Xu Y."/>
            <person name="Lin S."/>
            <person name="Spain J.C."/>
            <person name="Zhou N.-Y."/>
        </authorList>
    </citation>
    <scope>NUCLEOTIDE SEQUENCE [LARGE SCALE GENOMIC DNA]</scope>
    <source>
        <strain evidence="1 2">PHB-7a</strain>
    </source>
</reference>